<name>A0A0L0GIX5_9ENTR</name>
<dbReference type="RefSeq" id="WP_049858335.1">
    <property type="nucleotide sequence ID" value="NZ_JNGI01000184.1"/>
</dbReference>
<dbReference type="OrthoDB" id="119238at2"/>
<proteinExistence type="predicted"/>
<dbReference type="Proteomes" id="UP000037393">
    <property type="component" value="Unassembled WGS sequence"/>
</dbReference>
<comment type="caution">
    <text evidence="1">The sequence shown here is derived from an EMBL/GenBank/DDBJ whole genome shotgun (WGS) entry which is preliminary data.</text>
</comment>
<protein>
    <recommendedName>
        <fullName evidence="3">RiboL-PSP-HEPN domain-containing protein</fullName>
    </recommendedName>
</protein>
<evidence type="ECO:0008006" key="3">
    <source>
        <dbReference type="Google" id="ProtNLM"/>
    </source>
</evidence>
<evidence type="ECO:0000313" key="2">
    <source>
        <dbReference type="Proteomes" id="UP000037393"/>
    </source>
</evidence>
<keyword evidence="2" id="KW-1185">Reference proteome</keyword>
<organism evidence="1 2">
    <name type="scientific">Trabulsiella odontotermitis</name>
    <dbReference type="NCBI Taxonomy" id="379893"/>
    <lineage>
        <taxon>Bacteria</taxon>
        <taxon>Pseudomonadati</taxon>
        <taxon>Pseudomonadota</taxon>
        <taxon>Gammaproteobacteria</taxon>
        <taxon>Enterobacterales</taxon>
        <taxon>Enterobacteriaceae</taxon>
        <taxon>Trabulsiella</taxon>
    </lineage>
</organism>
<dbReference type="EMBL" id="JNGI01000184">
    <property type="protein sequence ID" value="KNC88283.1"/>
    <property type="molecule type" value="Genomic_DNA"/>
</dbReference>
<gene>
    <name evidence="1" type="ORF">GM31_11215</name>
</gene>
<dbReference type="AlphaFoldDB" id="A0A0L0GIX5"/>
<evidence type="ECO:0000313" key="1">
    <source>
        <dbReference type="EMBL" id="KNC88283.1"/>
    </source>
</evidence>
<reference evidence="1 2" key="1">
    <citation type="journal article" date="2015" name="Appl. Environ. Microbiol.">
        <title>The Enterobacterium Trabulsiella odontotermitis Presents Novel Adaptations Related to Its Association with Fungus-Growing Termites.</title>
        <authorList>
            <person name="Sapountzis P."/>
            <person name="Gruntjes T."/>
            <person name="Otani S."/>
            <person name="Estevez J."/>
            <person name="da Costa R.R."/>
            <person name="Plunkett G.3rd."/>
            <person name="Perna N.T."/>
            <person name="Poulsen M."/>
        </authorList>
    </citation>
    <scope>NUCLEOTIDE SEQUENCE [LARGE SCALE GENOMIC DNA]</scope>
    <source>
        <strain evidence="1 2">12</strain>
    </source>
</reference>
<sequence length="260" mass="30574">MSATKEWLFDVEESRREEWIRERLSNPDLDEYSEEWQQLEHDFNDYQDFLADMAQEEYEEQSWLKQNPHTTIYDSAITVLQEIIEEAKQHRSESFIKMQISYSVTIMESCLSEMLKSIALSNDRYVVHAINNIKELKNKSVPISDLLSEENTASKYVQDYLSGILYHKILQVVEVYKAVLQPQNYESFSLKDVLALTRLRHDIVHRNGKTTEGMTHNFTSEILEKAFETVNTFITHMKDLISSAVQYHESEEISRGLENF</sequence>
<dbReference type="PATRIC" id="fig|379893.4.peg.2284"/>
<accession>A0A0L0GIX5</accession>